<dbReference type="RefSeq" id="WP_051224467.1">
    <property type="nucleotide sequence ID" value="NZ_CADFGL010000029.1"/>
</dbReference>
<name>A0A6J5C0I7_9BURK</name>
<protein>
    <submittedName>
        <fullName evidence="1">Uncharacterized protein</fullName>
    </submittedName>
</protein>
<dbReference type="Proteomes" id="UP000494249">
    <property type="component" value="Unassembled WGS sequence"/>
</dbReference>
<reference evidence="1 2" key="1">
    <citation type="submission" date="2020-04" db="EMBL/GenBank/DDBJ databases">
        <authorList>
            <person name="De Canck E."/>
        </authorList>
    </citation>
    <scope>NUCLEOTIDE SEQUENCE [LARGE SCALE GENOMIC DNA]</scope>
    <source>
        <strain evidence="1 2">LMG 22037</strain>
    </source>
</reference>
<proteinExistence type="predicted"/>
<gene>
    <name evidence="1" type="ORF">LMG22037_04973</name>
</gene>
<evidence type="ECO:0000313" key="2">
    <source>
        <dbReference type="Proteomes" id="UP000494249"/>
    </source>
</evidence>
<dbReference type="AlphaFoldDB" id="A0A6J5C0I7"/>
<dbReference type="EMBL" id="CADIKB010000032">
    <property type="protein sequence ID" value="CAB3723533.1"/>
    <property type="molecule type" value="Genomic_DNA"/>
</dbReference>
<accession>A0A6J5C0I7</accession>
<sequence length="219" mass="24531">MTARNNRRSNPGQDFQLPPNISVIRQPMPGGIAYVFRDVELGELGRLAVESAPDGQTRLTSEVAGHPGDPMMSRRIELLEPLCRELSGILESVYGPGRGPTPPLPVRPPRPTGQLPVKEVRCEQCGRMVALLVFDDGATDDGRFEDCARMMYPHLERHNVPAWIIGPELGGGPMKRRPANILKVWPQREPMECLRPDEFNPRLEELVARHCHPRIRTGK</sequence>
<organism evidence="1 2">
    <name type="scientific">Paraburkholderia phenoliruptrix</name>
    <dbReference type="NCBI Taxonomy" id="252970"/>
    <lineage>
        <taxon>Bacteria</taxon>
        <taxon>Pseudomonadati</taxon>
        <taxon>Pseudomonadota</taxon>
        <taxon>Betaproteobacteria</taxon>
        <taxon>Burkholderiales</taxon>
        <taxon>Burkholderiaceae</taxon>
        <taxon>Paraburkholderia</taxon>
    </lineage>
</organism>
<evidence type="ECO:0000313" key="1">
    <source>
        <dbReference type="EMBL" id="CAB3723533.1"/>
    </source>
</evidence>